<keyword evidence="3 4" id="KW-0472">Membrane</keyword>
<feature type="transmembrane region" description="Helical" evidence="4">
    <location>
        <begin position="289"/>
        <end position="309"/>
    </location>
</feature>
<feature type="transmembrane region" description="Helical" evidence="4">
    <location>
        <begin position="84"/>
        <end position="103"/>
    </location>
</feature>
<comment type="caution">
    <text evidence="6">The sequence shown here is derived from an EMBL/GenBank/DDBJ whole genome shotgun (WGS) entry which is preliminary data.</text>
</comment>
<keyword evidence="1 4" id="KW-0812">Transmembrane</keyword>
<feature type="transmembrane region" description="Helical" evidence="4">
    <location>
        <begin position="173"/>
        <end position="194"/>
    </location>
</feature>
<dbReference type="PANTHER" id="PTHR23528:SF1">
    <property type="entry name" value="MAJOR FACILITATOR SUPERFAMILY (MFS) PROFILE DOMAIN-CONTAINING PROTEIN"/>
    <property type="match status" value="1"/>
</dbReference>
<feature type="transmembrane region" description="Helical" evidence="4">
    <location>
        <begin position="109"/>
        <end position="130"/>
    </location>
</feature>
<evidence type="ECO:0000256" key="3">
    <source>
        <dbReference type="ARBA" id="ARBA00023136"/>
    </source>
</evidence>
<sequence length="417" mass="43681">MTAEAGHRGRQRTRFLLLYALAVAGGSIAYAPLLTLLLPGRIMDLASDAGVSWIAYLTFAGAICASIANIAFGWASDLTGGRRGYIWAGLVLSGGLLVAMPYATGFMQLLILICCWQIALNMMLGPLFAWAGDCVPDRQKGLLGGLLSVAPALGALSGAIVTFSGFAAVLDGFGARLIAVALMVAGCVMPVLLFGRPKHIAALEPHAVRGARSAVPPQRKQIVVRMWLARLLVQICEAALFAYALLWFASIDPSLDERGTAQVLSAVLIVAVPLALFTGRWIDRRDRPILPLAVCALVAAAGLALMALAQSPAQAIASYVLFGVPAAAFLSLHTSQTLRVLPDPARRGRDMGVFNLTNSGPSLVMPWLVLTLVPLFGFSGLLALLAMLCGAAALLLATAPRVAPAPYAPVQVAPEQA</sequence>
<dbReference type="Pfam" id="PF07690">
    <property type="entry name" value="MFS_1"/>
    <property type="match status" value="1"/>
</dbReference>
<dbReference type="Gene3D" id="1.20.1250.20">
    <property type="entry name" value="MFS general substrate transporter like domains"/>
    <property type="match status" value="1"/>
</dbReference>
<dbReference type="InterPro" id="IPR036259">
    <property type="entry name" value="MFS_trans_sf"/>
</dbReference>
<organism evidence="6 7">
    <name type="scientific">Alteripontixanthobacter maritimus</name>
    <dbReference type="NCBI Taxonomy" id="2161824"/>
    <lineage>
        <taxon>Bacteria</taxon>
        <taxon>Pseudomonadati</taxon>
        <taxon>Pseudomonadota</taxon>
        <taxon>Alphaproteobacteria</taxon>
        <taxon>Sphingomonadales</taxon>
        <taxon>Erythrobacteraceae</taxon>
        <taxon>Alteripontixanthobacter</taxon>
    </lineage>
</organism>
<dbReference type="InterPro" id="IPR011701">
    <property type="entry name" value="MFS"/>
</dbReference>
<dbReference type="OrthoDB" id="7428510at2"/>
<evidence type="ECO:0000313" key="7">
    <source>
        <dbReference type="Proteomes" id="UP000253727"/>
    </source>
</evidence>
<dbReference type="RefSeq" id="WP_115366921.1">
    <property type="nucleotide sequence ID" value="NZ_QBKA01000002.1"/>
</dbReference>
<feature type="transmembrane region" description="Helical" evidence="4">
    <location>
        <begin position="376"/>
        <end position="397"/>
    </location>
</feature>
<evidence type="ECO:0000313" key="6">
    <source>
        <dbReference type="EMBL" id="RDC60840.1"/>
    </source>
</evidence>
<evidence type="ECO:0000256" key="4">
    <source>
        <dbReference type="SAM" id="Phobius"/>
    </source>
</evidence>
<evidence type="ECO:0000256" key="1">
    <source>
        <dbReference type="ARBA" id="ARBA00022692"/>
    </source>
</evidence>
<dbReference type="CDD" id="cd06174">
    <property type="entry name" value="MFS"/>
    <property type="match status" value="1"/>
</dbReference>
<evidence type="ECO:0000259" key="5">
    <source>
        <dbReference type="PROSITE" id="PS50850"/>
    </source>
</evidence>
<feature type="transmembrane region" description="Helical" evidence="4">
    <location>
        <begin position="50"/>
        <end position="72"/>
    </location>
</feature>
<proteinExistence type="predicted"/>
<feature type="domain" description="Major facilitator superfamily (MFS) profile" evidence="5">
    <location>
        <begin position="160"/>
        <end position="417"/>
    </location>
</feature>
<reference evidence="6 7" key="1">
    <citation type="submission" date="2018-04" db="EMBL/GenBank/DDBJ databases">
        <title>Altererythrobacter sp. HME9302 genome sequencing and assembly.</title>
        <authorList>
            <person name="Kang H."/>
            <person name="Kim H."/>
            <person name="Joh K."/>
        </authorList>
    </citation>
    <scope>NUCLEOTIDE SEQUENCE [LARGE SCALE GENOMIC DNA]</scope>
    <source>
        <strain evidence="6 7">HME9302</strain>
    </source>
</reference>
<gene>
    <name evidence="6" type="ORF">HME9302_02056</name>
</gene>
<dbReference type="Proteomes" id="UP000253727">
    <property type="component" value="Unassembled WGS sequence"/>
</dbReference>
<dbReference type="PANTHER" id="PTHR23528">
    <property type="match status" value="1"/>
</dbReference>
<dbReference type="AlphaFoldDB" id="A0A369Q915"/>
<feature type="transmembrane region" description="Helical" evidence="4">
    <location>
        <begin position="315"/>
        <end position="332"/>
    </location>
</feature>
<keyword evidence="7" id="KW-1185">Reference proteome</keyword>
<evidence type="ECO:0000256" key="2">
    <source>
        <dbReference type="ARBA" id="ARBA00022989"/>
    </source>
</evidence>
<dbReference type="SUPFAM" id="SSF103473">
    <property type="entry name" value="MFS general substrate transporter"/>
    <property type="match status" value="1"/>
</dbReference>
<feature type="transmembrane region" description="Helical" evidence="4">
    <location>
        <begin position="16"/>
        <end position="38"/>
    </location>
</feature>
<feature type="transmembrane region" description="Helical" evidence="4">
    <location>
        <begin position="142"/>
        <end position="167"/>
    </location>
</feature>
<feature type="transmembrane region" description="Helical" evidence="4">
    <location>
        <begin position="353"/>
        <end position="370"/>
    </location>
</feature>
<keyword evidence="2 4" id="KW-1133">Transmembrane helix</keyword>
<name>A0A369Q915_9SPHN</name>
<dbReference type="GO" id="GO:0022857">
    <property type="term" value="F:transmembrane transporter activity"/>
    <property type="evidence" value="ECO:0007669"/>
    <property type="project" value="InterPro"/>
</dbReference>
<dbReference type="PROSITE" id="PS50850">
    <property type="entry name" value="MFS"/>
    <property type="match status" value="1"/>
</dbReference>
<feature type="transmembrane region" description="Helical" evidence="4">
    <location>
        <begin position="261"/>
        <end position="282"/>
    </location>
</feature>
<protein>
    <recommendedName>
        <fullName evidence="5">Major facilitator superfamily (MFS) profile domain-containing protein</fullName>
    </recommendedName>
</protein>
<dbReference type="EMBL" id="QBKA01000002">
    <property type="protein sequence ID" value="RDC60840.1"/>
    <property type="molecule type" value="Genomic_DNA"/>
</dbReference>
<feature type="transmembrane region" description="Helical" evidence="4">
    <location>
        <begin position="227"/>
        <end position="249"/>
    </location>
</feature>
<dbReference type="InterPro" id="IPR020846">
    <property type="entry name" value="MFS_dom"/>
</dbReference>
<accession>A0A369Q915</accession>